<keyword evidence="1" id="KW-0106">Calcium</keyword>
<feature type="domain" description="EF-hand" evidence="2">
    <location>
        <begin position="47"/>
        <end position="82"/>
    </location>
</feature>
<keyword evidence="4" id="KW-1185">Reference proteome</keyword>
<dbReference type="CDD" id="cd00051">
    <property type="entry name" value="EFh"/>
    <property type="match status" value="1"/>
</dbReference>
<dbReference type="PROSITE" id="PS50222">
    <property type="entry name" value="EF_HAND_2"/>
    <property type="match status" value="2"/>
</dbReference>
<dbReference type="SUPFAM" id="SSF47473">
    <property type="entry name" value="EF-hand"/>
    <property type="match status" value="1"/>
</dbReference>
<dbReference type="OrthoDB" id="191686at2759"/>
<reference evidence="3 4" key="1">
    <citation type="journal article" date="2015" name="Sci. Rep.">
        <title>Genome of the facultative scuticociliatosis pathogen Pseudocohnilembus persalinus provides insight into its virulence through horizontal gene transfer.</title>
        <authorList>
            <person name="Xiong J."/>
            <person name="Wang G."/>
            <person name="Cheng J."/>
            <person name="Tian M."/>
            <person name="Pan X."/>
            <person name="Warren A."/>
            <person name="Jiang C."/>
            <person name="Yuan D."/>
            <person name="Miao W."/>
        </authorList>
    </citation>
    <scope>NUCLEOTIDE SEQUENCE [LARGE SCALE GENOMIC DNA]</scope>
    <source>
        <strain evidence="3">36N120E</strain>
    </source>
</reference>
<dbReference type="Gene3D" id="1.10.238.10">
    <property type="entry name" value="EF-hand"/>
    <property type="match status" value="1"/>
</dbReference>
<dbReference type="InterPro" id="IPR018247">
    <property type="entry name" value="EF_Hand_1_Ca_BS"/>
</dbReference>
<dbReference type="Proteomes" id="UP000054937">
    <property type="component" value="Unassembled WGS sequence"/>
</dbReference>
<evidence type="ECO:0000259" key="2">
    <source>
        <dbReference type="PROSITE" id="PS50222"/>
    </source>
</evidence>
<dbReference type="EMBL" id="LDAU01000194">
    <property type="protein sequence ID" value="KRX00177.1"/>
    <property type="molecule type" value="Genomic_DNA"/>
</dbReference>
<dbReference type="PROSITE" id="PS00018">
    <property type="entry name" value="EF_HAND_1"/>
    <property type="match status" value="1"/>
</dbReference>
<dbReference type="InterPro" id="IPR011992">
    <property type="entry name" value="EF-hand-dom_pair"/>
</dbReference>
<proteinExistence type="predicted"/>
<evidence type="ECO:0000313" key="3">
    <source>
        <dbReference type="EMBL" id="KRX00177.1"/>
    </source>
</evidence>
<accession>A0A0V0QD92</accession>
<gene>
    <name evidence="3" type="ORF">PPERSA_10676</name>
</gene>
<protein>
    <recommendedName>
        <fullName evidence="2">EF-hand domain-containing protein</fullName>
    </recommendedName>
</protein>
<dbReference type="InterPro" id="IPR002048">
    <property type="entry name" value="EF_hand_dom"/>
</dbReference>
<organism evidence="3 4">
    <name type="scientific">Pseudocohnilembus persalinus</name>
    <name type="common">Ciliate</name>
    <dbReference type="NCBI Taxonomy" id="266149"/>
    <lineage>
        <taxon>Eukaryota</taxon>
        <taxon>Sar</taxon>
        <taxon>Alveolata</taxon>
        <taxon>Ciliophora</taxon>
        <taxon>Intramacronucleata</taxon>
        <taxon>Oligohymenophorea</taxon>
        <taxon>Scuticociliatia</taxon>
        <taxon>Philasterida</taxon>
        <taxon>Pseudocohnilembidae</taxon>
        <taxon>Pseudocohnilembus</taxon>
    </lineage>
</organism>
<dbReference type="GO" id="GO:0005509">
    <property type="term" value="F:calcium ion binding"/>
    <property type="evidence" value="ECO:0007669"/>
    <property type="project" value="InterPro"/>
</dbReference>
<dbReference type="InParanoid" id="A0A0V0QD92"/>
<dbReference type="AlphaFoldDB" id="A0A0V0QD92"/>
<evidence type="ECO:0000313" key="4">
    <source>
        <dbReference type="Proteomes" id="UP000054937"/>
    </source>
</evidence>
<evidence type="ECO:0000256" key="1">
    <source>
        <dbReference type="ARBA" id="ARBA00022837"/>
    </source>
</evidence>
<sequence length="154" mass="18421">MSNKEIYRILAFEFANEDSQNLKISMISEMVSNLFYPNDQIGDSRNKFKLLIEKAFEQYSSNNNQEITEDNFCKAMESIEQYVNDETNERFLTKIFRRHDKDKDGFLNLEEFRQLMQNYKDKNVKEEDLNELYQKICLGNKDGVSLENFKKFSM</sequence>
<feature type="domain" description="EF-hand" evidence="2">
    <location>
        <begin position="87"/>
        <end position="122"/>
    </location>
</feature>
<comment type="caution">
    <text evidence="3">The sequence shown here is derived from an EMBL/GenBank/DDBJ whole genome shotgun (WGS) entry which is preliminary data.</text>
</comment>
<dbReference type="SMART" id="SM00054">
    <property type="entry name" value="EFh"/>
    <property type="match status" value="2"/>
</dbReference>
<name>A0A0V0QD92_PSEPJ</name>
<dbReference type="Pfam" id="PF13499">
    <property type="entry name" value="EF-hand_7"/>
    <property type="match status" value="1"/>
</dbReference>
<dbReference type="OMA" id="AIFNRMS"/>